<dbReference type="AlphaFoldDB" id="A0A2S9YXC7"/>
<reference evidence="2 3" key="1">
    <citation type="submission" date="2018-03" db="EMBL/GenBank/DDBJ databases">
        <title>Draft Genome Sequences of the Obligatory Marine Myxobacteria Enhygromyxa salina SWB007.</title>
        <authorList>
            <person name="Poehlein A."/>
            <person name="Moghaddam J.A."/>
            <person name="Harms H."/>
            <person name="Alanjari M."/>
            <person name="Koenig G.M."/>
            <person name="Daniel R."/>
            <person name="Schaeberle T.F."/>
        </authorList>
    </citation>
    <scope>NUCLEOTIDE SEQUENCE [LARGE SCALE GENOMIC DNA]</scope>
    <source>
        <strain evidence="2 3">SWB007</strain>
    </source>
</reference>
<proteinExistence type="predicted"/>
<name>A0A2S9YXC7_9BACT</name>
<accession>A0A2S9YXC7</accession>
<organism evidence="2 3">
    <name type="scientific">Enhygromyxa salina</name>
    <dbReference type="NCBI Taxonomy" id="215803"/>
    <lineage>
        <taxon>Bacteria</taxon>
        <taxon>Pseudomonadati</taxon>
        <taxon>Myxococcota</taxon>
        <taxon>Polyangia</taxon>
        <taxon>Nannocystales</taxon>
        <taxon>Nannocystaceae</taxon>
        <taxon>Enhygromyxa</taxon>
    </lineage>
</organism>
<evidence type="ECO:0000256" key="1">
    <source>
        <dbReference type="SAM" id="MobiDB-lite"/>
    </source>
</evidence>
<protein>
    <submittedName>
        <fullName evidence="2">Uncharacterized protein</fullName>
    </submittedName>
</protein>
<evidence type="ECO:0000313" key="2">
    <source>
        <dbReference type="EMBL" id="PRQ09740.1"/>
    </source>
</evidence>
<evidence type="ECO:0000313" key="3">
    <source>
        <dbReference type="Proteomes" id="UP000238823"/>
    </source>
</evidence>
<gene>
    <name evidence="2" type="ORF">ENSA7_04950</name>
</gene>
<sequence>MAKPETQTVHELLGLLGLHALAGQLDDVLARSLWAQARAGPACTQIAGVPQLGSGGASPNSTFGSLARGGLPPPADRVRQPARS</sequence>
<dbReference type="Proteomes" id="UP000238823">
    <property type="component" value="Unassembled WGS sequence"/>
</dbReference>
<comment type="caution">
    <text evidence="2">The sequence shown here is derived from an EMBL/GenBank/DDBJ whole genome shotgun (WGS) entry which is preliminary data.</text>
</comment>
<feature type="region of interest" description="Disordered" evidence="1">
    <location>
        <begin position="49"/>
        <end position="84"/>
    </location>
</feature>
<dbReference type="EMBL" id="PVNL01000013">
    <property type="protein sequence ID" value="PRQ09740.1"/>
    <property type="molecule type" value="Genomic_DNA"/>
</dbReference>